<dbReference type="EMBL" id="CAJOBB010001616">
    <property type="protein sequence ID" value="CAF3880900.1"/>
    <property type="molecule type" value="Genomic_DNA"/>
</dbReference>
<dbReference type="PANTHER" id="PTHR37162:SF1">
    <property type="entry name" value="BED-TYPE DOMAIN-CONTAINING PROTEIN"/>
    <property type="match status" value="1"/>
</dbReference>
<gene>
    <name evidence="1" type="ORF">KXQ929_LOCUS21748</name>
</gene>
<comment type="caution">
    <text evidence="1">The sequence shown here is derived from an EMBL/GenBank/DDBJ whole genome shotgun (WGS) entry which is preliminary data.</text>
</comment>
<name>A0A819GA00_9BILA</name>
<accession>A0A819GA00</accession>
<dbReference type="Proteomes" id="UP000663868">
    <property type="component" value="Unassembled WGS sequence"/>
</dbReference>
<dbReference type="SUPFAM" id="SSF53098">
    <property type="entry name" value="Ribonuclease H-like"/>
    <property type="match status" value="1"/>
</dbReference>
<dbReference type="PANTHER" id="PTHR37162">
    <property type="entry name" value="HAT FAMILY DIMERISATION DOMAINCONTAINING PROTEIN-RELATED"/>
    <property type="match status" value="1"/>
</dbReference>
<evidence type="ECO:0000313" key="1">
    <source>
        <dbReference type="EMBL" id="CAF3880900.1"/>
    </source>
</evidence>
<reference evidence="1" key="1">
    <citation type="submission" date="2021-02" db="EMBL/GenBank/DDBJ databases">
        <authorList>
            <person name="Nowell W R."/>
        </authorList>
    </citation>
    <scope>NUCLEOTIDE SEQUENCE</scope>
</reference>
<feature type="non-terminal residue" evidence="1">
    <location>
        <position position="1"/>
    </location>
</feature>
<dbReference type="AlphaFoldDB" id="A0A819GA00"/>
<evidence type="ECO:0000313" key="2">
    <source>
        <dbReference type="Proteomes" id="UP000663868"/>
    </source>
</evidence>
<protein>
    <recommendedName>
        <fullName evidence="3">BED-type domain-containing protein</fullName>
    </recommendedName>
</protein>
<evidence type="ECO:0008006" key="3">
    <source>
        <dbReference type="Google" id="ProtNLM"/>
    </source>
</evidence>
<proteinExistence type="predicted"/>
<sequence length="395" mass="45311">MVDESDNTCISMIESEEEEQQQQEPHQTMKSIQPTITSNSKIAKKKGVFKVEWLSIKEFSSWLQELKNDCAQARCKACLRTFSIREGKPALRKHMNSEIHKIHMKSFGNNVLITQTSFTEIQKVSAMEGTFVYHGVRHGHSYISQQCTINLVKDLFSSCSNAAKNLACARTKSRAVACNVLAPYFTSKLIDEVFQSRFFLISFDASNKGNVKTYPFTVQYFSDFGVKRGILQFVDDPRESANDIFKNAVKVIENYQLDIKNLTSIGADNANVNYGENHSVFKLFKDYCPHIVKGNCYSHIVHNGVKHAHDDLLIDIEQVLCKIYSFFSNSAKRVQELKSYYDFVQSEYRVLLEHITIRWLSLLPSIQRLSESYFDGARRALQNCIFKKILSQFFG</sequence>
<dbReference type="InterPro" id="IPR012337">
    <property type="entry name" value="RNaseH-like_sf"/>
</dbReference>
<organism evidence="1 2">
    <name type="scientific">Adineta steineri</name>
    <dbReference type="NCBI Taxonomy" id="433720"/>
    <lineage>
        <taxon>Eukaryota</taxon>
        <taxon>Metazoa</taxon>
        <taxon>Spiralia</taxon>
        <taxon>Gnathifera</taxon>
        <taxon>Rotifera</taxon>
        <taxon>Eurotatoria</taxon>
        <taxon>Bdelloidea</taxon>
        <taxon>Adinetida</taxon>
        <taxon>Adinetidae</taxon>
        <taxon>Adineta</taxon>
    </lineage>
</organism>